<evidence type="ECO:0000313" key="5">
    <source>
        <dbReference type="EMBL" id="ANP86779.1"/>
    </source>
</evidence>
<keyword evidence="3 5" id="KW-0808">Transferase</keyword>
<evidence type="ECO:0000256" key="3">
    <source>
        <dbReference type="ARBA" id="ARBA00022679"/>
    </source>
</evidence>
<protein>
    <submittedName>
        <fullName evidence="5">Glycosyl transferase</fullName>
    </submittedName>
</protein>
<dbReference type="RefSeq" id="WP_065280952.1">
    <property type="nucleotide sequence ID" value="NZ_CP016286.1"/>
</dbReference>
<keyword evidence="2" id="KW-0328">Glycosyltransferase</keyword>
<sequence>MRAAYVHGAIERVMMREAIPSDLKDMSFPVPIHYLDLASSRLDAVSPPIADGLVVFLSDGLPVGQTYIERPETAAALAERVVRPETLEHARHVAQTPVRNRDVSILICTKDRPEELRRCLASIPKQSLSPIEIIVVDNASSGDATRRVVEESGAIYVREDRVGLDYARNAAVRAARTEFVAFTDDDVVLHERWLENLMKGFDLPEIACVTGLVLPGELATPAQFIFEKHWSFGRGYLRQDFDQDFYRLHRRYGAPVWTIGAGASQAFRRKVFEEIGLFDVRLDMGAAGCSGDSEYWNRLLHHGHVCRYEPTAVSWHFHRKDMKGLAKQIYQYMSGHIAALLVQYQNTGNGGNLRRIFISFPKYYAGRLRKRLRKGATSHDFFLKQEMLGSVNGALYVLRRWKRPAW</sequence>
<dbReference type="Gene3D" id="3.90.550.10">
    <property type="entry name" value="Spore Coat Polysaccharide Biosynthesis Protein SpsA, Chain A"/>
    <property type="match status" value="1"/>
</dbReference>
<dbReference type="OrthoDB" id="153025at2"/>
<comment type="similarity">
    <text evidence="1">Belongs to the glycosyltransferase 2 family.</text>
</comment>
<evidence type="ECO:0000259" key="4">
    <source>
        <dbReference type="Pfam" id="PF00535"/>
    </source>
</evidence>
<dbReference type="CDD" id="cd00761">
    <property type="entry name" value="Glyco_tranf_GTA_type"/>
    <property type="match status" value="1"/>
</dbReference>
<dbReference type="PANTHER" id="PTHR43179:SF12">
    <property type="entry name" value="GALACTOFURANOSYLTRANSFERASE GLFT2"/>
    <property type="match status" value="1"/>
</dbReference>
<name>A0A1B1CAM6_RHILE</name>
<dbReference type="EMBL" id="CP016286">
    <property type="protein sequence ID" value="ANP86779.1"/>
    <property type="molecule type" value="Genomic_DNA"/>
</dbReference>
<dbReference type="Proteomes" id="UP000092691">
    <property type="component" value="Chromosome"/>
</dbReference>
<dbReference type="PANTHER" id="PTHR43179">
    <property type="entry name" value="RHAMNOSYLTRANSFERASE WBBL"/>
    <property type="match status" value="1"/>
</dbReference>
<accession>A0A1B1CAM6</accession>
<dbReference type="InterPro" id="IPR029044">
    <property type="entry name" value="Nucleotide-diphossugar_trans"/>
</dbReference>
<dbReference type="AlphaFoldDB" id="A0A1B1CAM6"/>
<evidence type="ECO:0000256" key="1">
    <source>
        <dbReference type="ARBA" id="ARBA00006739"/>
    </source>
</evidence>
<dbReference type="InterPro" id="IPR001173">
    <property type="entry name" value="Glyco_trans_2-like"/>
</dbReference>
<proteinExistence type="inferred from homology"/>
<evidence type="ECO:0000256" key="2">
    <source>
        <dbReference type="ARBA" id="ARBA00022676"/>
    </source>
</evidence>
<reference evidence="5 6" key="1">
    <citation type="submission" date="2016-06" db="EMBL/GenBank/DDBJ databases">
        <title>Microsymbionts genomes from the relict species Vavilovia formosa.</title>
        <authorList>
            <person name="Chirak E."/>
            <person name="Kimeklis A."/>
            <person name="Andronov E."/>
        </authorList>
    </citation>
    <scope>NUCLEOTIDE SEQUENCE [LARGE SCALE GENOMIC DNA]</scope>
    <source>
        <strain evidence="5 6">Vaf10</strain>
    </source>
</reference>
<organism evidence="5 6">
    <name type="scientific">Rhizobium leguminosarum</name>
    <dbReference type="NCBI Taxonomy" id="384"/>
    <lineage>
        <taxon>Bacteria</taxon>
        <taxon>Pseudomonadati</taxon>
        <taxon>Pseudomonadota</taxon>
        <taxon>Alphaproteobacteria</taxon>
        <taxon>Hyphomicrobiales</taxon>
        <taxon>Rhizobiaceae</taxon>
        <taxon>Rhizobium/Agrobacterium group</taxon>
        <taxon>Rhizobium</taxon>
    </lineage>
</organism>
<dbReference type="Pfam" id="PF00535">
    <property type="entry name" value="Glycos_transf_2"/>
    <property type="match status" value="1"/>
</dbReference>
<feature type="domain" description="Glycosyltransferase 2-like" evidence="4">
    <location>
        <begin position="104"/>
        <end position="276"/>
    </location>
</feature>
<gene>
    <name evidence="5" type="ORF">BA011_14260</name>
</gene>
<dbReference type="GO" id="GO:0016757">
    <property type="term" value="F:glycosyltransferase activity"/>
    <property type="evidence" value="ECO:0007669"/>
    <property type="project" value="UniProtKB-KW"/>
</dbReference>
<dbReference type="SUPFAM" id="SSF53448">
    <property type="entry name" value="Nucleotide-diphospho-sugar transferases"/>
    <property type="match status" value="1"/>
</dbReference>
<evidence type="ECO:0000313" key="6">
    <source>
        <dbReference type="Proteomes" id="UP000092691"/>
    </source>
</evidence>